<dbReference type="AlphaFoldDB" id="A0A2M7DMD6"/>
<dbReference type="InterPro" id="IPR027417">
    <property type="entry name" value="P-loop_NTPase"/>
</dbReference>
<accession>A0A2M7DMD6</accession>
<dbReference type="Pfam" id="PF13635">
    <property type="entry name" value="DUF4143"/>
    <property type="match status" value="1"/>
</dbReference>
<evidence type="ECO:0000259" key="2">
    <source>
        <dbReference type="Pfam" id="PF13635"/>
    </source>
</evidence>
<protein>
    <recommendedName>
        <fullName evidence="5">ATPase</fullName>
    </recommendedName>
</protein>
<reference evidence="4" key="1">
    <citation type="submission" date="2017-09" db="EMBL/GenBank/DDBJ databases">
        <title>Depth-based differentiation of microbial function through sediment-hosted aquifers and enrichment of novel symbionts in the deep terrestrial subsurface.</title>
        <authorList>
            <person name="Probst A.J."/>
            <person name="Ladd B."/>
            <person name="Jarett J.K."/>
            <person name="Geller-Mcgrath D.E."/>
            <person name="Sieber C.M.K."/>
            <person name="Emerson J.B."/>
            <person name="Anantharaman K."/>
            <person name="Thomas B.C."/>
            <person name="Malmstrom R."/>
            <person name="Stieglmeier M."/>
            <person name="Klingl A."/>
            <person name="Woyke T."/>
            <person name="Ryan C.M."/>
            <person name="Banfield J.F."/>
        </authorList>
    </citation>
    <scope>NUCLEOTIDE SEQUENCE [LARGE SCALE GENOMIC DNA]</scope>
</reference>
<dbReference type="Proteomes" id="UP000228896">
    <property type="component" value="Unassembled WGS sequence"/>
</dbReference>
<gene>
    <name evidence="3" type="ORF">COS18_03640</name>
</gene>
<evidence type="ECO:0000259" key="1">
    <source>
        <dbReference type="Pfam" id="PF13173"/>
    </source>
</evidence>
<evidence type="ECO:0008006" key="5">
    <source>
        <dbReference type="Google" id="ProtNLM"/>
    </source>
</evidence>
<dbReference type="InterPro" id="IPR025420">
    <property type="entry name" value="DUF4143"/>
</dbReference>
<dbReference type="SUPFAM" id="SSF52540">
    <property type="entry name" value="P-loop containing nucleoside triphosphate hydrolases"/>
    <property type="match status" value="1"/>
</dbReference>
<sequence>MIKREILQKIKPWLGKEKILIIKGARQVGKTYLLNEIKKDLESAGGKVAYLLADEIDNKPILKSSASLELYLEQYYNFPNDYIYLMIDEFQVIEEAGLLLKNIFDKYKMKMQLIVSGSSTLEINKNSVHLTGRAINFNVERVNFKEYFDYREKINTSRLKLLKFNELKLFFETFRTKLDVSLGEYLSYGGYPEVLITKSAGEKEIVLKSIIKTYIDKDIINQMNIDNVNGFNNLIKILAGQIGQMVNNNELANTTNISINTLKKYLDILVGTYIIDLVTPYFKNIRTEISKMPKIYISDIGIRNYLLRSFIMDLDGQGGVIENFIYNTLLTQYAKEYIHFYRTSSGAEIDFVMEDKNNKLMLCEVKYRNKVNIPVIMKNFSKRYNNTGIKLIITKDILRKENDIYFIPAMILPFIDLSK</sequence>
<dbReference type="Gene3D" id="3.40.50.300">
    <property type="entry name" value="P-loop containing nucleotide triphosphate hydrolases"/>
    <property type="match status" value="1"/>
</dbReference>
<evidence type="ECO:0000313" key="3">
    <source>
        <dbReference type="EMBL" id="PIV50922.1"/>
    </source>
</evidence>
<evidence type="ECO:0000313" key="4">
    <source>
        <dbReference type="Proteomes" id="UP000228896"/>
    </source>
</evidence>
<dbReference type="PANTHER" id="PTHR43566:SF1">
    <property type="entry name" value="AAA+ ATPASE DOMAIN-CONTAINING PROTEIN"/>
    <property type="match status" value="1"/>
</dbReference>
<organism evidence="3 4">
    <name type="scientific">Candidatus Falkowbacteria bacterium CG02_land_8_20_14_3_00_36_14</name>
    <dbReference type="NCBI Taxonomy" id="1974560"/>
    <lineage>
        <taxon>Bacteria</taxon>
        <taxon>Candidatus Falkowiibacteriota</taxon>
    </lineage>
</organism>
<dbReference type="InterPro" id="IPR041682">
    <property type="entry name" value="AAA_14"/>
</dbReference>
<name>A0A2M7DMD6_9BACT</name>
<dbReference type="EMBL" id="PETS01000095">
    <property type="protein sequence ID" value="PIV50922.1"/>
    <property type="molecule type" value="Genomic_DNA"/>
</dbReference>
<proteinExistence type="predicted"/>
<dbReference type="Pfam" id="PF13173">
    <property type="entry name" value="AAA_14"/>
    <property type="match status" value="1"/>
</dbReference>
<feature type="domain" description="AAA" evidence="1">
    <location>
        <begin position="17"/>
        <end position="147"/>
    </location>
</feature>
<comment type="caution">
    <text evidence="3">The sequence shown here is derived from an EMBL/GenBank/DDBJ whole genome shotgun (WGS) entry which is preliminary data.</text>
</comment>
<feature type="domain" description="DUF4143" evidence="2">
    <location>
        <begin position="217"/>
        <end position="368"/>
    </location>
</feature>
<dbReference type="PANTHER" id="PTHR43566">
    <property type="entry name" value="CONSERVED PROTEIN"/>
    <property type="match status" value="1"/>
</dbReference>